<dbReference type="EMBL" id="RFFG01000008">
    <property type="protein sequence ID" value="RMI46642.1"/>
    <property type="molecule type" value="Genomic_DNA"/>
</dbReference>
<evidence type="ECO:0000256" key="3">
    <source>
        <dbReference type="ARBA" id="ARBA00022825"/>
    </source>
</evidence>
<keyword evidence="1" id="KW-0645">Protease</keyword>
<dbReference type="PROSITE" id="PS51695">
    <property type="entry name" value="SEDOLISIN"/>
    <property type="match status" value="1"/>
</dbReference>
<dbReference type="InterPro" id="IPR030400">
    <property type="entry name" value="Sedolisin_dom"/>
</dbReference>
<protein>
    <submittedName>
        <fullName evidence="5">Peptidase S8</fullName>
    </submittedName>
</protein>
<gene>
    <name evidence="5" type="ORF">EBO15_06215</name>
</gene>
<dbReference type="SUPFAM" id="SSF52743">
    <property type="entry name" value="Subtilisin-like"/>
    <property type="match status" value="1"/>
</dbReference>
<dbReference type="GO" id="GO:0006508">
    <property type="term" value="P:proteolysis"/>
    <property type="evidence" value="ECO:0007669"/>
    <property type="project" value="UniProtKB-KW"/>
</dbReference>
<evidence type="ECO:0000256" key="2">
    <source>
        <dbReference type="ARBA" id="ARBA00022801"/>
    </source>
</evidence>
<dbReference type="InterPro" id="IPR050819">
    <property type="entry name" value="Tripeptidyl-peptidase_I"/>
</dbReference>
<dbReference type="PROSITE" id="PS00138">
    <property type="entry name" value="SUBTILASE_SER"/>
    <property type="match status" value="1"/>
</dbReference>
<dbReference type="InterPro" id="IPR023828">
    <property type="entry name" value="Peptidase_S8_Ser-AS"/>
</dbReference>
<evidence type="ECO:0000259" key="4">
    <source>
        <dbReference type="PROSITE" id="PS51695"/>
    </source>
</evidence>
<dbReference type="AlphaFoldDB" id="A0A3M2MAX0"/>
<keyword evidence="2" id="KW-0378">Hydrolase</keyword>
<evidence type="ECO:0000313" key="5">
    <source>
        <dbReference type="EMBL" id="RMI46642.1"/>
    </source>
</evidence>
<comment type="caution">
    <text evidence="5">The sequence shown here is derived from an EMBL/GenBank/DDBJ whole genome shotgun (WGS) entry which is preliminary data.</text>
</comment>
<dbReference type="OrthoDB" id="9813435at2"/>
<dbReference type="PANTHER" id="PTHR14218">
    <property type="entry name" value="PROTEASE S8 TRIPEPTIDYL PEPTIDASE I CLN2"/>
    <property type="match status" value="1"/>
</dbReference>
<keyword evidence="6" id="KW-1185">Reference proteome</keyword>
<evidence type="ECO:0000256" key="1">
    <source>
        <dbReference type="ARBA" id="ARBA00022670"/>
    </source>
</evidence>
<accession>A0A3M2MAX0</accession>
<evidence type="ECO:0000313" key="6">
    <source>
        <dbReference type="Proteomes" id="UP000282674"/>
    </source>
</evidence>
<name>A0A3M2MAX0_9ACTN</name>
<dbReference type="GO" id="GO:0008240">
    <property type="term" value="F:tripeptidyl-peptidase activity"/>
    <property type="evidence" value="ECO:0007669"/>
    <property type="project" value="TreeGrafter"/>
</dbReference>
<keyword evidence="3" id="KW-0720">Serine protease</keyword>
<proteinExistence type="predicted"/>
<dbReference type="Proteomes" id="UP000282674">
    <property type="component" value="Unassembled WGS sequence"/>
</dbReference>
<dbReference type="Gene3D" id="3.40.50.200">
    <property type="entry name" value="Peptidase S8/S53 domain"/>
    <property type="match status" value="1"/>
</dbReference>
<feature type="domain" description="Peptidase S53" evidence="4">
    <location>
        <begin position="65"/>
        <end position="386"/>
    </location>
</feature>
<reference evidence="5 6" key="1">
    <citation type="submission" date="2018-10" db="EMBL/GenBank/DDBJ databases">
        <title>Isolation from soil.</title>
        <authorList>
            <person name="Hu J."/>
        </authorList>
    </citation>
    <scope>NUCLEOTIDE SEQUENCE [LARGE SCALE GENOMIC DNA]</scope>
    <source>
        <strain evidence="5 6">NEAU-Ht49</strain>
    </source>
</reference>
<dbReference type="CDD" id="cd04056">
    <property type="entry name" value="Peptidases_S53"/>
    <property type="match status" value="1"/>
</dbReference>
<dbReference type="PANTHER" id="PTHR14218:SF15">
    <property type="entry name" value="TRIPEPTIDYL-PEPTIDASE 1"/>
    <property type="match status" value="1"/>
</dbReference>
<dbReference type="InterPro" id="IPR036852">
    <property type="entry name" value="Peptidase_S8/S53_dom_sf"/>
</dbReference>
<organism evidence="5 6">
    <name type="scientific">Actinomadura harenae</name>
    <dbReference type="NCBI Taxonomy" id="2483351"/>
    <lineage>
        <taxon>Bacteria</taxon>
        <taxon>Bacillati</taxon>
        <taxon>Actinomycetota</taxon>
        <taxon>Actinomycetes</taxon>
        <taxon>Streptosporangiales</taxon>
        <taxon>Thermomonosporaceae</taxon>
        <taxon>Actinomadura</taxon>
    </lineage>
</organism>
<sequence>MAAASVLSTPFGTASASPAVPAAPAGTHHACATARAGQAHCHAIVRNDVAVSEQTLKAKLAAPSGLSPANLQSAYKLPSSTAGSGQTVAIVDAYNDPTAEADMNVYRAQYGLPLCTSSSGCFKKVDQNGGNNLPATDGGWAQEISLDLDMVSAVCPNCKIVLVEASSASFANLGTAENTGAKLANVVSNSYGGSDASDSSYGKYYNHPGIAITVSSGDAGYGVEYPASSHYVTAVGGTSLSTSGNARGWTESAWNGAGSGCSSYNTQLTGQASVGTGCSRRAVADVSAVADPSTGVAVYDSTAYQGQSGWMVFGGTSVSAPIIAAVYGLAGNAASVDNNYPYSHTSSLFDVTSGSNGSCSPSQLCTARVGWDGPTGLGTPNGTGAF</sequence>
<dbReference type="GO" id="GO:0004252">
    <property type="term" value="F:serine-type endopeptidase activity"/>
    <property type="evidence" value="ECO:0007669"/>
    <property type="project" value="InterPro"/>
</dbReference>